<dbReference type="AlphaFoldDB" id="A0A447MHI1"/>
<dbReference type="Gene3D" id="1.20.970.20">
    <property type="entry name" value="Glycogen synthesis protein GlgS"/>
    <property type="match status" value="1"/>
</dbReference>
<dbReference type="Proteomes" id="UP000344450">
    <property type="component" value="Chromosome"/>
</dbReference>
<sequence>MQKQDPQALTNFDFLARSFARMQSLGQPVDIHAVTGNMNEQQRTWFEARYEIYKQQAEKAKERALEVC</sequence>
<gene>
    <name evidence="1" type="primary">glgS</name>
    <name evidence="2" type="ORF">GHC21_11585</name>
    <name evidence="3" type="ORF">QBD33_11770</name>
</gene>
<dbReference type="RefSeq" id="WP_062777722.1">
    <property type="nucleotide sequence ID" value="NZ_CP045843.1"/>
</dbReference>
<dbReference type="InterPro" id="IPR015065">
    <property type="entry name" value="GlgS"/>
</dbReference>
<dbReference type="GO" id="GO:1900191">
    <property type="term" value="P:negative regulation of single-species biofilm formation"/>
    <property type="evidence" value="ECO:0007669"/>
    <property type="project" value="UniProtKB-UniRule"/>
</dbReference>
<evidence type="ECO:0000256" key="1">
    <source>
        <dbReference type="HAMAP-Rule" id="MF_00525"/>
    </source>
</evidence>
<name>A0A447MHI1_KLUIN</name>
<dbReference type="HAMAP" id="MF_00525">
    <property type="entry name" value="GlgS"/>
    <property type="match status" value="1"/>
</dbReference>
<dbReference type="GeneID" id="91973046"/>
<comment type="similarity">
    <text evidence="1">Belongs to the GlgS family.</text>
</comment>
<protein>
    <recommendedName>
        <fullName evidence="1">Surface composition regulator</fullName>
    </recommendedName>
</protein>
<dbReference type="Pfam" id="PF08971">
    <property type="entry name" value="GlgS"/>
    <property type="match status" value="1"/>
</dbReference>
<dbReference type="OrthoDB" id="6563429at2"/>
<dbReference type="EMBL" id="CP123488">
    <property type="protein sequence ID" value="WGL58357.1"/>
    <property type="molecule type" value="Genomic_DNA"/>
</dbReference>
<evidence type="ECO:0000313" key="2">
    <source>
        <dbReference type="EMBL" id="QGH30265.1"/>
    </source>
</evidence>
<dbReference type="EMBL" id="CP045845">
    <property type="protein sequence ID" value="QGH30265.1"/>
    <property type="molecule type" value="Genomic_DNA"/>
</dbReference>
<keyword evidence="4" id="KW-1185">Reference proteome</keyword>
<proteinExistence type="inferred from homology"/>
<dbReference type="GO" id="GO:1902201">
    <property type="term" value="P:negative regulation of bacterial-type flagellum-dependent cell motility"/>
    <property type="evidence" value="ECO:0007669"/>
    <property type="project" value="UniProtKB-UniRule"/>
</dbReference>
<evidence type="ECO:0000313" key="3">
    <source>
        <dbReference type="EMBL" id="WGL58357.1"/>
    </source>
</evidence>
<dbReference type="Proteomes" id="UP001177527">
    <property type="component" value="Chromosome"/>
</dbReference>
<evidence type="ECO:0000313" key="4">
    <source>
        <dbReference type="Proteomes" id="UP000344450"/>
    </source>
</evidence>
<dbReference type="SUPFAM" id="SSF109747">
    <property type="entry name" value="Glycogen synthesis protein GlgS"/>
    <property type="match status" value="1"/>
</dbReference>
<reference evidence="2 4" key="1">
    <citation type="submission" date="2019-10" db="EMBL/GenBank/DDBJ databases">
        <title>Complete genome sequencing of drug resistant plasmids in Kluyvera intermedia.</title>
        <authorList>
            <person name="Ke C."/>
            <person name="Jian S."/>
        </authorList>
    </citation>
    <scope>NUCLEOTIDE SEQUENCE [LARGE SCALE GENOMIC DNA]</scope>
    <source>
        <strain evidence="2 4">N2-1</strain>
    </source>
</reference>
<reference evidence="3" key="2">
    <citation type="submission" date="2023-04" db="EMBL/GenBank/DDBJ databases">
        <title>APH(3)-Id, a novel chromosomal aminoglycoside phosphotransferase, identified from an environmental isolate of Kluyvera intermedia DW18.</title>
        <authorList>
            <person name="Sha Y."/>
        </authorList>
    </citation>
    <scope>NUCLEOTIDE SEQUENCE</scope>
    <source>
        <strain evidence="3">DW18</strain>
    </source>
</reference>
<evidence type="ECO:0000313" key="5">
    <source>
        <dbReference type="Proteomes" id="UP001177527"/>
    </source>
</evidence>
<accession>A0A447MHI1</accession>
<dbReference type="InterPro" id="IPR036295">
    <property type="entry name" value="GlgS_sf"/>
</dbReference>
<comment type="function">
    <text evidence="1">Major determinant of cell surface composition. Negatively regulates motility, adhesion and synthesis of biofilm exopolysaccharides.</text>
</comment>
<organism evidence="3 5">
    <name type="scientific">Kluyvera intermedia</name>
    <name type="common">Enterobacter intermedius</name>
    <dbReference type="NCBI Taxonomy" id="61648"/>
    <lineage>
        <taxon>Bacteria</taxon>
        <taxon>Pseudomonadati</taxon>
        <taxon>Pseudomonadota</taxon>
        <taxon>Gammaproteobacteria</taxon>
        <taxon>Enterobacterales</taxon>
        <taxon>Enterobacteriaceae</taxon>
        <taxon>Kluyvera</taxon>
    </lineage>
</organism>